<reference evidence="1 2" key="1">
    <citation type="submission" date="2019-03" db="EMBL/GenBank/DDBJ databases">
        <title>San Antonio Military Medical Center submission to MRSN (WRAIR), pending publication.</title>
        <authorList>
            <person name="Blyth D.M."/>
            <person name="Mccarthy S.L."/>
            <person name="Schall S.E."/>
            <person name="Stam J.A."/>
            <person name="Ong A.C."/>
            <person name="Mcgann P.T."/>
        </authorList>
    </citation>
    <scope>NUCLEOTIDE SEQUENCE [LARGE SCALE GENOMIC DNA]</scope>
    <source>
        <strain evidence="1 2">MRSN571793</strain>
    </source>
</reference>
<evidence type="ECO:0000313" key="2">
    <source>
        <dbReference type="Proteomes" id="UP000297861"/>
    </source>
</evidence>
<proteinExistence type="predicted"/>
<keyword evidence="2" id="KW-1185">Reference proteome</keyword>
<gene>
    <name evidence="1" type="ORF">E2605_08530</name>
</gene>
<accession>A0A4Y8L2H4</accession>
<dbReference type="Proteomes" id="UP000297861">
    <property type="component" value="Unassembled WGS sequence"/>
</dbReference>
<dbReference type="PROSITE" id="PS51257">
    <property type="entry name" value="PROKAR_LIPOPROTEIN"/>
    <property type="match status" value="1"/>
</dbReference>
<name>A0A4Y8L2H4_9BACT</name>
<organism evidence="1 2">
    <name type="scientific">Dysgonomonas capnocytophagoides</name>
    <dbReference type="NCBI Taxonomy" id="45254"/>
    <lineage>
        <taxon>Bacteria</taxon>
        <taxon>Pseudomonadati</taxon>
        <taxon>Bacteroidota</taxon>
        <taxon>Bacteroidia</taxon>
        <taxon>Bacteroidales</taxon>
        <taxon>Dysgonomonadaceae</taxon>
        <taxon>Dysgonomonas</taxon>
    </lineage>
</organism>
<evidence type="ECO:0000313" key="1">
    <source>
        <dbReference type="EMBL" id="TFD96849.1"/>
    </source>
</evidence>
<comment type="caution">
    <text evidence="1">The sequence shown here is derived from an EMBL/GenBank/DDBJ whole genome shotgun (WGS) entry which is preliminary data.</text>
</comment>
<dbReference type="EMBL" id="SOML01000004">
    <property type="protein sequence ID" value="TFD96849.1"/>
    <property type="molecule type" value="Genomic_DNA"/>
</dbReference>
<dbReference type="RefSeq" id="WP_134436127.1">
    <property type="nucleotide sequence ID" value="NZ_SOML01000004.1"/>
</dbReference>
<protein>
    <submittedName>
        <fullName evidence="1">Uncharacterized protein</fullName>
    </submittedName>
</protein>
<dbReference type="AlphaFoldDB" id="A0A4Y8L2H4"/>
<sequence length="324" mass="37724">MKNILSKSIITLILLIILLGACRKSTKSNSVISDDFKNDIKDSIESSIEDSIEIALYNEGMQALRDMPDWTDEEWEEFSQIDNIYRGVDISWLWGVWEGKYGKGINSFPLYIYFKQVNDSIYKNVKLRDSDAIVYFNNDKGEYFEGYYMLSEECDLITLWSGEGYKYEFPISFENKNISGFKRIGKYSSEMIAKAKLRETEKIENIHKENRRLADLEYKNNSTNSLSSKKGSSLRLTNEAAILSFLNNRNYISKDWIFMISGNTVYLDNNPIGTVRVKQILSHEPQMVELIVQTPYNNAKYSFITVGEDIIKDQEGRIYRYRSY</sequence>